<dbReference type="Gene3D" id="1.20.1500.10">
    <property type="entry name" value="YheA/YmcA-like"/>
    <property type="match status" value="1"/>
</dbReference>
<keyword evidence="3" id="KW-1185">Reference proteome</keyword>
<evidence type="ECO:0000313" key="3">
    <source>
        <dbReference type="Proteomes" id="UP001519343"/>
    </source>
</evidence>
<dbReference type="Pfam" id="PF06133">
    <property type="entry name" value="Com_YlbF"/>
    <property type="match status" value="1"/>
</dbReference>
<evidence type="ECO:0000256" key="1">
    <source>
        <dbReference type="SAM" id="MobiDB-lite"/>
    </source>
</evidence>
<accession>A0ABS4GMT9</accession>
<dbReference type="PANTHER" id="PTHR38448:SF1">
    <property type="entry name" value="YLBF FAMILY REGULATOR"/>
    <property type="match status" value="1"/>
</dbReference>
<dbReference type="InterPro" id="IPR023378">
    <property type="entry name" value="YheA/YmcA-like_dom_sf"/>
</dbReference>
<feature type="compositionally biased region" description="Polar residues" evidence="1">
    <location>
        <begin position="139"/>
        <end position="150"/>
    </location>
</feature>
<dbReference type="InterPro" id="IPR010368">
    <property type="entry name" value="Com_YlbF"/>
</dbReference>
<feature type="region of interest" description="Disordered" evidence="1">
    <location>
        <begin position="128"/>
        <end position="150"/>
    </location>
</feature>
<gene>
    <name evidence="2" type="ORF">J2Z37_001580</name>
</gene>
<proteinExistence type="predicted"/>
<organism evidence="2 3">
    <name type="scientific">Ammoniphilus resinae</name>
    <dbReference type="NCBI Taxonomy" id="861532"/>
    <lineage>
        <taxon>Bacteria</taxon>
        <taxon>Bacillati</taxon>
        <taxon>Bacillota</taxon>
        <taxon>Bacilli</taxon>
        <taxon>Bacillales</taxon>
        <taxon>Paenibacillaceae</taxon>
        <taxon>Aneurinibacillus group</taxon>
        <taxon>Ammoniphilus</taxon>
    </lineage>
</organism>
<comment type="caution">
    <text evidence="2">The sequence shown here is derived from an EMBL/GenBank/DDBJ whole genome shotgun (WGS) entry which is preliminary data.</text>
</comment>
<dbReference type="InterPro" id="IPR052767">
    <property type="entry name" value="Bact_com_dev_regulator"/>
</dbReference>
<name>A0ABS4GMT9_9BACL</name>
<protein>
    <submittedName>
        <fullName evidence="2">Cell fate (Sporulation/competence/biofilm development) regulator YmcA (YheA/YmcA/DUF963 family)</fullName>
    </submittedName>
</protein>
<dbReference type="RefSeq" id="WP_209809674.1">
    <property type="nucleotide sequence ID" value="NZ_JAGGKT010000003.1"/>
</dbReference>
<reference evidence="2 3" key="1">
    <citation type="submission" date="2021-03" db="EMBL/GenBank/DDBJ databases">
        <title>Genomic Encyclopedia of Type Strains, Phase IV (KMG-IV): sequencing the most valuable type-strain genomes for metagenomic binning, comparative biology and taxonomic classification.</title>
        <authorList>
            <person name="Goeker M."/>
        </authorList>
    </citation>
    <scope>NUCLEOTIDE SEQUENCE [LARGE SCALE GENOMIC DNA]</scope>
    <source>
        <strain evidence="2 3">DSM 24738</strain>
    </source>
</reference>
<sequence length="150" mass="16653">MGEKEQVIDQNVIIDKAKELATMIAESAEVDFYKKAEKQISAHATVQEIIEKIKLKQKEAVQLEHLGRQNLIKKVEAEIDALHDQLDEIPIVAEFKQTQLDINDLLQMVTNVIANTVSEKIIVSTGGDPLTGETGYPKNRTNNGSDCCGH</sequence>
<evidence type="ECO:0000313" key="2">
    <source>
        <dbReference type="EMBL" id="MBP1931579.1"/>
    </source>
</evidence>
<dbReference type="Proteomes" id="UP001519343">
    <property type="component" value="Unassembled WGS sequence"/>
</dbReference>
<dbReference type="EMBL" id="JAGGKT010000003">
    <property type="protein sequence ID" value="MBP1931579.1"/>
    <property type="molecule type" value="Genomic_DNA"/>
</dbReference>
<dbReference type="PANTHER" id="PTHR38448">
    <property type="entry name" value="REGULATORY PROTEIN YLBF-RELATED"/>
    <property type="match status" value="1"/>
</dbReference>
<dbReference type="SUPFAM" id="SSF158622">
    <property type="entry name" value="YheA/YmcA-like"/>
    <property type="match status" value="1"/>
</dbReference>